<dbReference type="OrthoDB" id="771136at2759"/>
<gene>
    <name evidence="10" type="ORF">WICANDRAFT_36762</name>
</gene>
<dbReference type="SUPFAM" id="SSF50630">
    <property type="entry name" value="Acid proteases"/>
    <property type="match status" value="1"/>
</dbReference>
<feature type="region of interest" description="Disordered" evidence="7">
    <location>
        <begin position="105"/>
        <end position="127"/>
    </location>
</feature>
<evidence type="ECO:0000256" key="4">
    <source>
        <dbReference type="ARBA" id="ARBA00022750"/>
    </source>
</evidence>
<dbReference type="EMBL" id="KV454215">
    <property type="protein sequence ID" value="ODQ56830.1"/>
    <property type="molecule type" value="Genomic_DNA"/>
</dbReference>
<dbReference type="GO" id="GO:0071944">
    <property type="term" value="C:cell periphery"/>
    <property type="evidence" value="ECO:0007669"/>
    <property type="project" value="UniProtKB-ARBA"/>
</dbReference>
<evidence type="ECO:0000313" key="10">
    <source>
        <dbReference type="EMBL" id="ODQ56830.1"/>
    </source>
</evidence>
<evidence type="ECO:0000256" key="6">
    <source>
        <dbReference type="PIRSR" id="PIRSR601461-1"/>
    </source>
</evidence>
<evidence type="ECO:0000256" key="1">
    <source>
        <dbReference type="ARBA" id="ARBA00007447"/>
    </source>
</evidence>
<feature type="active site" evidence="6">
    <location>
        <position position="78"/>
    </location>
</feature>
<dbReference type="InterPro" id="IPR021109">
    <property type="entry name" value="Peptidase_aspartic_dom_sf"/>
</dbReference>
<dbReference type="PANTHER" id="PTHR47966:SF65">
    <property type="entry name" value="ASPARTIC-TYPE ENDOPEPTIDASE"/>
    <property type="match status" value="1"/>
</dbReference>
<keyword evidence="11" id="KW-1185">Reference proteome</keyword>
<dbReference type="Proteomes" id="UP000094112">
    <property type="component" value="Unassembled WGS sequence"/>
</dbReference>
<dbReference type="GO" id="GO:0006508">
    <property type="term" value="P:proteolysis"/>
    <property type="evidence" value="ECO:0007669"/>
    <property type="project" value="UniProtKB-KW"/>
</dbReference>
<feature type="domain" description="Peptidase A1" evidence="9">
    <location>
        <begin position="60"/>
        <end position="427"/>
    </location>
</feature>
<dbReference type="PANTHER" id="PTHR47966">
    <property type="entry name" value="BETA-SITE APP-CLEAVING ENZYME, ISOFORM A-RELATED"/>
    <property type="match status" value="1"/>
</dbReference>
<evidence type="ECO:0000313" key="11">
    <source>
        <dbReference type="Proteomes" id="UP000094112"/>
    </source>
</evidence>
<dbReference type="PROSITE" id="PS51767">
    <property type="entry name" value="PEPTIDASE_A1"/>
    <property type="match status" value="1"/>
</dbReference>
<dbReference type="GeneID" id="30199716"/>
<proteinExistence type="inferred from homology"/>
<reference evidence="10 11" key="1">
    <citation type="journal article" date="2016" name="Proc. Natl. Acad. Sci. U.S.A.">
        <title>Comparative genomics of biotechnologically important yeasts.</title>
        <authorList>
            <person name="Riley R."/>
            <person name="Haridas S."/>
            <person name="Wolfe K.H."/>
            <person name="Lopes M.R."/>
            <person name="Hittinger C.T."/>
            <person name="Goeker M."/>
            <person name="Salamov A.A."/>
            <person name="Wisecaver J.H."/>
            <person name="Long T.M."/>
            <person name="Calvey C.H."/>
            <person name="Aerts A.L."/>
            <person name="Barry K.W."/>
            <person name="Choi C."/>
            <person name="Clum A."/>
            <person name="Coughlan A.Y."/>
            <person name="Deshpande S."/>
            <person name="Douglass A.P."/>
            <person name="Hanson S.J."/>
            <person name="Klenk H.-P."/>
            <person name="LaButti K.M."/>
            <person name="Lapidus A."/>
            <person name="Lindquist E.A."/>
            <person name="Lipzen A.M."/>
            <person name="Meier-Kolthoff J.P."/>
            <person name="Ohm R.A."/>
            <person name="Otillar R.P."/>
            <person name="Pangilinan J.L."/>
            <person name="Peng Y."/>
            <person name="Rokas A."/>
            <person name="Rosa C.A."/>
            <person name="Scheuner C."/>
            <person name="Sibirny A.A."/>
            <person name="Slot J.C."/>
            <person name="Stielow J.B."/>
            <person name="Sun H."/>
            <person name="Kurtzman C.P."/>
            <person name="Blackwell M."/>
            <person name="Grigoriev I.V."/>
            <person name="Jeffries T.W."/>
        </authorList>
    </citation>
    <scope>NUCLEOTIDE SEQUENCE [LARGE SCALE GENOMIC DNA]</scope>
    <source>
        <strain evidence="11">ATCC 58044 / CBS 1984 / NCYC 433 / NRRL Y-366-8</strain>
    </source>
</reference>
<comment type="similarity">
    <text evidence="1">Belongs to the peptidase A1 family.</text>
</comment>
<feature type="chain" id="PRO_5009133510" description="Peptidase A1 domain-containing protein" evidence="8">
    <location>
        <begin position="19"/>
        <end position="517"/>
    </location>
</feature>
<dbReference type="RefSeq" id="XP_019036037.1">
    <property type="nucleotide sequence ID" value="XM_019182470.1"/>
</dbReference>
<organism evidence="10 11">
    <name type="scientific">Wickerhamomyces anomalus (strain ATCC 58044 / CBS 1984 / NCYC 433 / NRRL Y-366-8)</name>
    <name type="common">Yeast</name>
    <name type="synonym">Hansenula anomala</name>
    <dbReference type="NCBI Taxonomy" id="683960"/>
    <lineage>
        <taxon>Eukaryota</taxon>
        <taxon>Fungi</taxon>
        <taxon>Dikarya</taxon>
        <taxon>Ascomycota</taxon>
        <taxon>Saccharomycotina</taxon>
        <taxon>Saccharomycetes</taxon>
        <taxon>Phaffomycetales</taxon>
        <taxon>Wickerhamomycetaceae</taxon>
        <taxon>Wickerhamomyces</taxon>
    </lineage>
</organism>
<evidence type="ECO:0000256" key="2">
    <source>
        <dbReference type="ARBA" id="ARBA00022670"/>
    </source>
</evidence>
<evidence type="ECO:0000256" key="8">
    <source>
        <dbReference type="SAM" id="SignalP"/>
    </source>
</evidence>
<dbReference type="InterPro" id="IPR033121">
    <property type="entry name" value="PEPTIDASE_A1"/>
</dbReference>
<dbReference type="InterPro" id="IPR033876">
    <property type="entry name" value="SAP-like"/>
</dbReference>
<evidence type="ECO:0000256" key="3">
    <source>
        <dbReference type="ARBA" id="ARBA00022729"/>
    </source>
</evidence>
<protein>
    <recommendedName>
        <fullName evidence="9">Peptidase A1 domain-containing protein</fullName>
    </recommendedName>
</protein>
<dbReference type="PRINTS" id="PR00792">
    <property type="entry name" value="PEPSIN"/>
</dbReference>
<feature type="active site" evidence="6">
    <location>
        <position position="317"/>
    </location>
</feature>
<dbReference type="AlphaFoldDB" id="A0A1E3NUW4"/>
<dbReference type="GO" id="GO:0004190">
    <property type="term" value="F:aspartic-type endopeptidase activity"/>
    <property type="evidence" value="ECO:0007669"/>
    <property type="project" value="UniProtKB-KW"/>
</dbReference>
<sequence>MQLSLILKFASFASLVFAADGTVRLGALKKAANFDSDDARLAKRDGGYHDVTLDDRGVEYFLNISIGTPPQRLQVQIDTGSSDLWVPSKSNGYCDDAEGGHGNSVKLFKRASGDDSNETSSTDSSDANLCNGSIHGFESNSSTSWRKNSTDANFTIQYGDRTFAEGDWVNDVVSFDGMTIENFDFGLATTYNSTEAVFGIGLTSNEATIDSESDSYTYPNFPVRLKNDKLISKIVYSIYSKSDPSKRTVAELVHSSTDVELLFGGVNHAKYEGVLTTLPVASDDNYLAITLSGIGITSNSGNTTRTVSTSFYSAHLDTGTTLSQFPKMLLEAFANSNENFQYNEDSGLVITPCSLMNSTTDYFIFDFAGAVIKVPMNNIVGELNVTANQICGFNFLPSEDEKVTLGDNFLRSAYVLYDLEDNEISIAQAKYNNEDNIEAVVSSVPSATRAAQYSSSFSTPATSNTVTGDIISKYIATANNTNASKVAVSQNSAHGSVRYSASTIIGILSLVVAVLLL</sequence>
<dbReference type="STRING" id="683960.A0A1E3NUW4"/>
<evidence type="ECO:0000259" key="9">
    <source>
        <dbReference type="PROSITE" id="PS51767"/>
    </source>
</evidence>
<dbReference type="Pfam" id="PF00026">
    <property type="entry name" value="Asp"/>
    <property type="match status" value="1"/>
</dbReference>
<dbReference type="CDD" id="cd05474">
    <property type="entry name" value="SAP_like"/>
    <property type="match status" value="1"/>
</dbReference>
<dbReference type="InterPro" id="IPR001461">
    <property type="entry name" value="Aspartic_peptidase_A1"/>
</dbReference>
<keyword evidence="3 8" id="KW-0732">Signal</keyword>
<evidence type="ECO:0000256" key="5">
    <source>
        <dbReference type="ARBA" id="ARBA00022801"/>
    </source>
</evidence>
<dbReference type="Gene3D" id="2.40.70.10">
    <property type="entry name" value="Acid Proteases"/>
    <property type="match status" value="2"/>
</dbReference>
<keyword evidence="4" id="KW-0064">Aspartyl protease</keyword>
<keyword evidence="2" id="KW-0645">Protease</keyword>
<accession>A0A1E3NUW4</accession>
<keyword evidence="5" id="KW-0378">Hydrolase</keyword>
<feature type="signal peptide" evidence="8">
    <location>
        <begin position="1"/>
        <end position="18"/>
    </location>
</feature>
<evidence type="ECO:0000256" key="7">
    <source>
        <dbReference type="SAM" id="MobiDB-lite"/>
    </source>
</evidence>
<name>A0A1E3NUW4_WICAA</name>